<evidence type="ECO:0000313" key="2">
    <source>
        <dbReference type="Proteomes" id="UP000739538"/>
    </source>
</evidence>
<evidence type="ECO:0000313" key="1">
    <source>
        <dbReference type="EMBL" id="MCA9756648.1"/>
    </source>
</evidence>
<gene>
    <name evidence="1" type="ORF">KDA27_12665</name>
</gene>
<organism evidence="1 2">
    <name type="scientific">Eiseniibacteriota bacterium</name>
    <dbReference type="NCBI Taxonomy" id="2212470"/>
    <lineage>
        <taxon>Bacteria</taxon>
        <taxon>Candidatus Eiseniibacteriota</taxon>
    </lineage>
</organism>
<comment type="caution">
    <text evidence="1">The sequence shown here is derived from an EMBL/GenBank/DDBJ whole genome shotgun (WGS) entry which is preliminary data.</text>
</comment>
<reference evidence="1" key="1">
    <citation type="submission" date="2020-04" db="EMBL/GenBank/DDBJ databases">
        <authorList>
            <person name="Zhang T."/>
        </authorList>
    </citation>
    <scope>NUCLEOTIDE SEQUENCE</scope>
    <source>
        <strain evidence="1">HKST-UBA02</strain>
    </source>
</reference>
<accession>A0A956NF29</accession>
<dbReference type="EMBL" id="JAGQHS010000061">
    <property type="protein sequence ID" value="MCA9756648.1"/>
    <property type="molecule type" value="Genomic_DNA"/>
</dbReference>
<dbReference type="AlphaFoldDB" id="A0A956NF29"/>
<reference evidence="1" key="2">
    <citation type="journal article" date="2021" name="Microbiome">
        <title>Successional dynamics and alternative stable states in a saline activated sludge microbial community over 9 years.</title>
        <authorList>
            <person name="Wang Y."/>
            <person name="Ye J."/>
            <person name="Ju F."/>
            <person name="Liu L."/>
            <person name="Boyd J.A."/>
            <person name="Deng Y."/>
            <person name="Parks D.H."/>
            <person name="Jiang X."/>
            <person name="Yin X."/>
            <person name="Woodcroft B.J."/>
            <person name="Tyson G.W."/>
            <person name="Hugenholtz P."/>
            <person name="Polz M.F."/>
            <person name="Zhang T."/>
        </authorList>
    </citation>
    <scope>NUCLEOTIDE SEQUENCE</scope>
    <source>
        <strain evidence="1">HKST-UBA02</strain>
    </source>
</reference>
<dbReference type="Proteomes" id="UP000739538">
    <property type="component" value="Unassembled WGS sequence"/>
</dbReference>
<proteinExistence type="predicted"/>
<sequence>MSRHRYATIHRRTSYLYRTSRIAGWIGATVLCVAAAGCSGRDKVTEPGPGGGGGGGGQSALPAEQVALLGDVFRAGWSIQDAVRDSNEFLAQAAFIAGELFGTLTQVGNTEQFEYQNQPNDRLRIVFSNGETVEIVATTFQGDVNSDWETFLSAHSLAYTIASSVWNLQITSERIPQDSFQKNVSQTVQGTVLEDGVTWNVQGTVTGTEIFVFSESSTTTHDSYTIAGSFGQGTAQISVSQFQDYKNDFFSGSGNTFIEKSDTIASSGTDGTTSIAFGEVVYSWSDTEDRDPIYQAEGAISRNGASLGTLVTNSASGEVGILLGTGESVAF</sequence>
<name>A0A956NF29_UNCEI</name>
<protein>
    <submittedName>
        <fullName evidence="1">Uncharacterized protein</fullName>
    </submittedName>
</protein>